<dbReference type="RefSeq" id="WP_150925078.1">
    <property type="nucleotide sequence ID" value="NZ_CP044232.1"/>
</dbReference>
<dbReference type="AlphaFoldDB" id="A0A5J6L512"/>
<name>A0A5J6L512_9MICO</name>
<evidence type="ECO:0000313" key="2">
    <source>
        <dbReference type="Proteomes" id="UP000325516"/>
    </source>
</evidence>
<organism evidence="1 2">
    <name type="scientific">Microbacterium lushaniae</name>
    <dbReference type="NCBI Taxonomy" id="2614639"/>
    <lineage>
        <taxon>Bacteria</taxon>
        <taxon>Bacillati</taxon>
        <taxon>Actinomycetota</taxon>
        <taxon>Actinomycetes</taxon>
        <taxon>Micrococcales</taxon>
        <taxon>Microbacteriaceae</taxon>
        <taxon>Microbacterium</taxon>
    </lineage>
</organism>
<accession>A0A5J6L512</accession>
<keyword evidence="2" id="KW-1185">Reference proteome</keyword>
<reference evidence="2" key="1">
    <citation type="submission" date="2019-09" db="EMBL/GenBank/DDBJ databases">
        <title>Mumia zhuanghuii sp. nov. isolated from the intestinal contents of plateau pika (Ochotona curzoniae) in the Qinghai-Tibet plateau of China.</title>
        <authorList>
            <person name="Tian Z."/>
        </authorList>
    </citation>
    <scope>NUCLEOTIDE SEQUENCE [LARGE SCALE GENOMIC DNA]</scope>
    <source>
        <strain evidence="2">L-031</strain>
    </source>
</reference>
<dbReference type="KEGG" id="mlz:F6J85_11295"/>
<gene>
    <name evidence="1" type="ORF">F6J85_11295</name>
</gene>
<proteinExistence type="predicted"/>
<sequence>MLEHLDPTTSMWKRHLLVITADCDFANNKHRGRITCVPLITAEEYLLAMHLPKQQALSSERFVRELQEEVAKIGSWRITDERLMEWVLEVESPTDIPAALGADPTQSATVERLARGLRAVNEVHHTFELASAALLEAQLLHNHPQSRANAASRLRSTVTNLFKQQPGDALFLSSIAPGHSQGYFAYLRQIEQVWEQDVALSTDRTSHEYHRISRFPDRYSHALVQQFAMVFMPIGLPTEYELSRGRYASAFEGVVA</sequence>
<dbReference type="Proteomes" id="UP000325516">
    <property type="component" value="Chromosome"/>
</dbReference>
<evidence type="ECO:0000313" key="1">
    <source>
        <dbReference type="EMBL" id="QEW03623.1"/>
    </source>
</evidence>
<protein>
    <submittedName>
        <fullName evidence="1">Uncharacterized protein</fullName>
    </submittedName>
</protein>
<dbReference type="EMBL" id="CP044232">
    <property type="protein sequence ID" value="QEW03623.1"/>
    <property type="molecule type" value="Genomic_DNA"/>
</dbReference>